<evidence type="ECO:0000256" key="1">
    <source>
        <dbReference type="ARBA" id="ARBA00022475"/>
    </source>
</evidence>
<dbReference type="InterPro" id="IPR001509">
    <property type="entry name" value="Epimerase_deHydtase"/>
</dbReference>
<feature type="domain" description="NAD-dependent epimerase/dehydratase" evidence="10">
    <location>
        <begin position="14"/>
        <end position="244"/>
    </location>
</feature>
<dbReference type="InterPro" id="IPR001173">
    <property type="entry name" value="Glyco_trans_2-like"/>
</dbReference>
<keyword evidence="7 8" id="KW-0472">Membrane</keyword>
<organism evidence="11 12">
    <name type="scientific">Dolichospermum compactum NIES-806</name>
    <dbReference type="NCBI Taxonomy" id="1973481"/>
    <lineage>
        <taxon>Bacteria</taxon>
        <taxon>Bacillati</taxon>
        <taxon>Cyanobacteriota</taxon>
        <taxon>Cyanophyceae</taxon>
        <taxon>Nostocales</taxon>
        <taxon>Aphanizomenonaceae</taxon>
        <taxon>Dolichospermum</taxon>
        <taxon>Dolichospermum compactum</taxon>
    </lineage>
</organism>
<evidence type="ECO:0000256" key="3">
    <source>
        <dbReference type="ARBA" id="ARBA00022679"/>
    </source>
</evidence>
<feature type="domain" description="Glycosyltransferase 2-like" evidence="9">
    <location>
        <begin position="339"/>
        <end position="500"/>
    </location>
</feature>
<evidence type="ECO:0000313" key="12">
    <source>
        <dbReference type="Proteomes" id="UP000218702"/>
    </source>
</evidence>
<evidence type="ECO:0000256" key="5">
    <source>
        <dbReference type="ARBA" id="ARBA00022985"/>
    </source>
</evidence>
<dbReference type="KEGG" id="dcm:NIES806_24580"/>
<dbReference type="GO" id="GO:0016757">
    <property type="term" value="F:glycosyltransferase activity"/>
    <property type="evidence" value="ECO:0007669"/>
    <property type="project" value="UniProtKB-KW"/>
</dbReference>
<feature type="transmembrane region" description="Helical" evidence="8">
    <location>
        <begin position="598"/>
        <end position="621"/>
    </location>
</feature>
<dbReference type="GO" id="GO:0009103">
    <property type="term" value="P:lipopolysaccharide biosynthetic process"/>
    <property type="evidence" value="ECO:0007669"/>
    <property type="project" value="UniProtKB-KW"/>
</dbReference>
<dbReference type="EMBL" id="AP018316">
    <property type="protein sequence ID" value="BAZ86247.1"/>
    <property type="molecule type" value="Genomic_DNA"/>
</dbReference>
<evidence type="ECO:0000259" key="10">
    <source>
        <dbReference type="Pfam" id="PF01370"/>
    </source>
</evidence>
<dbReference type="InterPro" id="IPR029044">
    <property type="entry name" value="Nucleotide-diphossugar_trans"/>
</dbReference>
<gene>
    <name evidence="11" type="ORF">NIES806_24580</name>
</gene>
<evidence type="ECO:0000256" key="6">
    <source>
        <dbReference type="ARBA" id="ARBA00022989"/>
    </source>
</evidence>
<dbReference type="Pfam" id="PF00535">
    <property type="entry name" value="Glycos_transf_2"/>
    <property type="match status" value="1"/>
</dbReference>
<dbReference type="InterPro" id="IPR050256">
    <property type="entry name" value="Glycosyltransferase_2"/>
</dbReference>
<dbReference type="SUPFAM" id="SSF51735">
    <property type="entry name" value="NAD(P)-binding Rossmann-fold domains"/>
    <property type="match status" value="1"/>
</dbReference>
<dbReference type="OrthoDB" id="9807778at2"/>
<dbReference type="GO" id="GO:0005886">
    <property type="term" value="C:plasma membrane"/>
    <property type="evidence" value="ECO:0007669"/>
    <property type="project" value="TreeGrafter"/>
</dbReference>
<dbReference type="Proteomes" id="UP000218702">
    <property type="component" value="Chromosome"/>
</dbReference>
<protein>
    <submittedName>
        <fullName evidence="11">Glycosyl transferase family protein</fullName>
    </submittedName>
</protein>
<evidence type="ECO:0000256" key="7">
    <source>
        <dbReference type="ARBA" id="ARBA00023136"/>
    </source>
</evidence>
<keyword evidence="3 11" id="KW-0808">Transferase</keyword>
<keyword evidence="6 8" id="KW-1133">Transmembrane helix</keyword>
<feature type="transmembrane region" description="Helical" evidence="8">
    <location>
        <begin position="559"/>
        <end position="586"/>
    </location>
</feature>
<keyword evidence="5" id="KW-0448">Lipopolysaccharide biosynthesis</keyword>
<dbReference type="Pfam" id="PF01370">
    <property type="entry name" value="Epimerase"/>
    <property type="match status" value="1"/>
</dbReference>
<dbReference type="PANTHER" id="PTHR48090:SF3">
    <property type="entry name" value="UNDECAPRENYL-PHOSPHATE 4-DEOXY-4-FORMAMIDO-L-ARABINOSE TRANSFERASE"/>
    <property type="match status" value="1"/>
</dbReference>
<name>A0A1Z4V446_9CYAN</name>
<evidence type="ECO:0000256" key="4">
    <source>
        <dbReference type="ARBA" id="ARBA00022692"/>
    </source>
</evidence>
<keyword evidence="12" id="KW-1185">Reference proteome</keyword>
<dbReference type="InterPro" id="IPR036291">
    <property type="entry name" value="NAD(P)-bd_dom_sf"/>
</dbReference>
<evidence type="ECO:0000256" key="8">
    <source>
        <dbReference type="SAM" id="Phobius"/>
    </source>
</evidence>
<dbReference type="SUPFAM" id="SSF53448">
    <property type="entry name" value="Nucleotide-diphospho-sugar transferases"/>
    <property type="match status" value="1"/>
</dbReference>
<evidence type="ECO:0000313" key="11">
    <source>
        <dbReference type="EMBL" id="BAZ86247.1"/>
    </source>
</evidence>
<dbReference type="AlphaFoldDB" id="A0A1Z4V446"/>
<sequence>MTLEQKIRRLQGPILVLGASGFVGANLLRQLLNYRDDVFGTTSRFPAWRLEGLNDENIFAVDLLVDSNIDFLLEKTQPKTIFNCVAFGAYSFEKDSQLIYQTNLNLTAKLLERIATCQISCYVHAGSSSEYGDNCSGPHETELPAPNSDYAVSKIACANLLYFYGKKKQLPCANLRLYSVYGPLEDSSRLIPNLIRHGVEEKYPNFVSPDISRDFVYVDDVSEAFIDTALNLKEEDYGESFNIGSGQKTTIGDVAKVASEIFNINTEPVYNSMENRHWDISDWYANATKAQEKLQWKAKTNFREGLIKTTAWYRELEDKERYHQSSKKFGLDTKYSVTAIIACYKDNQAIPIMYKRLRETFLRLNIEYEIIFVNDCSPDNSEQVIQEISRTDKRVIGISHARNFGSQSAFKSGMEIATKNACVLLDGDLQDPPELIETFVEKWREGYDVVYGRRKKRQAPLFMQIAYKAFYRIFDHFSYLSIPHDAGDFSLMDKKVVQAILQFPERDLFLRGVRAFVGFKQIGINYVRPERMFGVTTNNLAKNIGWAKKGILSFSYTPLTMISFMGTVLLLLTLLLATVQIIIRILVPDSVPEGVTTVLLTILFFGSLNLFSISIVAEYIAKIFEEVKQRPHFIRRTITKNGEIRDAYNVVKN</sequence>
<reference evidence="11 12" key="1">
    <citation type="submission" date="2017-06" db="EMBL/GenBank/DDBJ databases">
        <title>Genome sequencing of cyanobaciteial culture collection at National Institute for Environmental Studies (NIES).</title>
        <authorList>
            <person name="Hirose Y."/>
            <person name="Shimura Y."/>
            <person name="Fujisawa T."/>
            <person name="Nakamura Y."/>
            <person name="Kawachi M."/>
        </authorList>
    </citation>
    <scope>NUCLEOTIDE SEQUENCE [LARGE SCALE GENOMIC DNA]</scope>
    <source>
        <strain evidence="11 12">NIES-806</strain>
    </source>
</reference>
<proteinExistence type="predicted"/>
<evidence type="ECO:0000259" key="9">
    <source>
        <dbReference type="Pfam" id="PF00535"/>
    </source>
</evidence>
<keyword evidence="4 8" id="KW-0812">Transmembrane</keyword>
<dbReference type="CDD" id="cd04187">
    <property type="entry name" value="DPM1_like_bac"/>
    <property type="match status" value="1"/>
</dbReference>
<dbReference type="PANTHER" id="PTHR48090">
    <property type="entry name" value="UNDECAPRENYL-PHOSPHATE 4-DEOXY-4-FORMAMIDO-L-ARABINOSE TRANSFERASE-RELATED"/>
    <property type="match status" value="1"/>
</dbReference>
<evidence type="ECO:0000256" key="2">
    <source>
        <dbReference type="ARBA" id="ARBA00022676"/>
    </source>
</evidence>
<dbReference type="RefSeq" id="WP_096667602.1">
    <property type="nucleotide sequence ID" value="NZ_AP018316.1"/>
</dbReference>
<keyword evidence="1" id="KW-1003">Cell membrane</keyword>
<accession>A0A1Z4V446</accession>
<keyword evidence="2" id="KW-0328">Glycosyltransferase</keyword>
<dbReference type="Gene3D" id="3.90.550.10">
    <property type="entry name" value="Spore Coat Polysaccharide Biosynthesis Protein SpsA, Chain A"/>
    <property type="match status" value="1"/>
</dbReference>
<dbReference type="Gene3D" id="3.40.50.720">
    <property type="entry name" value="NAD(P)-binding Rossmann-like Domain"/>
    <property type="match status" value="1"/>
</dbReference>